<dbReference type="InterPro" id="IPR042231">
    <property type="entry name" value="Cho/carn_acyl_trans_2"/>
</dbReference>
<evidence type="ECO:0000256" key="3">
    <source>
        <dbReference type="ARBA" id="ARBA00023315"/>
    </source>
</evidence>
<evidence type="ECO:0000259" key="5">
    <source>
        <dbReference type="Pfam" id="PF00755"/>
    </source>
</evidence>
<dbReference type="Gene3D" id="3.30.559.70">
    <property type="entry name" value="Choline/Carnitine o-acyltransferase, domain 2"/>
    <property type="match status" value="1"/>
</dbReference>
<evidence type="ECO:0000313" key="6">
    <source>
        <dbReference type="EMBL" id="ALC47477.1"/>
    </source>
</evidence>
<dbReference type="STRING" id="30019.A0A0M4EP27"/>
<dbReference type="SUPFAM" id="SSF52777">
    <property type="entry name" value="CoA-dependent acyltransferases"/>
    <property type="match status" value="2"/>
</dbReference>
<keyword evidence="7" id="KW-1185">Reference proteome</keyword>
<keyword evidence="3" id="KW-0012">Acyltransferase</keyword>
<proteinExistence type="inferred from homology"/>
<accession>A0A0M4EP27</accession>
<gene>
    <name evidence="6" type="ORF">Dbus_chr3Rg2227</name>
</gene>
<evidence type="ECO:0000313" key="7">
    <source>
        <dbReference type="Proteomes" id="UP000494163"/>
    </source>
</evidence>
<feature type="domain" description="Choline/carnitine acyltransferase" evidence="5">
    <location>
        <begin position="26"/>
        <end position="600"/>
    </location>
</feature>
<organism evidence="6 7">
    <name type="scientific">Drosophila busckii</name>
    <name type="common">Fruit fly</name>
    <dbReference type="NCBI Taxonomy" id="30019"/>
    <lineage>
        <taxon>Eukaryota</taxon>
        <taxon>Metazoa</taxon>
        <taxon>Ecdysozoa</taxon>
        <taxon>Arthropoda</taxon>
        <taxon>Hexapoda</taxon>
        <taxon>Insecta</taxon>
        <taxon>Pterygota</taxon>
        <taxon>Neoptera</taxon>
        <taxon>Endopterygota</taxon>
        <taxon>Diptera</taxon>
        <taxon>Brachycera</taxon>
        <taxon>Muscomorpha</taxon>
        <taxon>Ephydroidea</taxon>
        <taxon>Drosophilidae</taxon>
        <taxon>Drosophila</taxon>
    </lineage>
</organism>
<evidence type="ECO:0000256" key="4">
    <source>
        <dbReference type="PIRSR" id="PIRSR600542-1"/>
    </source>
</evidence>
<dbReference type="OrthoDB" id="240216at2759"/>
<dbReference type="OMA" id="MQWTYYQ"/>
<dbReference type="GO" id="GO:0005777">
    <property type="term" value="C:peroxisome"/>
    <property type="evidence" value="ECO:0007669"/>
    <property type="project" value="TreeGrafter"/>
</dbReference>
<dbReference type="GO" id="GO:0008458">
    <property type="term" value="F:carnitine O-octanoyltransferase activity"/>
    <property type="evidence" value="ECO:0007669"/>
    <property type="project" value="TreeGrafter"/>
</dbReference>
<dbReference type="SMR" id="A0A0M4EP27"/>
<evidence type="ECO:0000256" key="1">
    <source>
        <dbReference type="ARBA" id="ARBA00005232"/>
    </source>
</evidence>
<dbReference type="Proteomes" id="UP000494163">
    <property type="component" value="Chromosome 3R"/>
</dbReference>
<sequence>MDRASLYFMDKDDKNTFDFDETLPPLPLPDLRDTMERYYKSVLPFGTSEELANTRKVIEDFEKGVGAKLQAQLREREAKMKNWLGSWWEDYGYHLLRFPLLPYQMMNMASQMELVGVPETPAYMLKGLARQIFHTLEFWDLTRNATIKPLSSGGGKIKYSSALHKQFFSTSRVPGVEQDHIEKHFLTKAEGRTPSHLVVGARGRQFMFDCVHEDDTILTAAEILVILQRMRSMLDYEPEGDGVSLLTHDERSSWAKNRQHLMELSAANKDTLRMVESSAIIICWDEHEPRDYEESSQLALYGDYHSRWADRSSTLVAYKNGRLVYSGEHSCYDGTVSISYATFMQLSMFEVPEPDWSEADHTQTVEIKELKFELNDALKTEIQRMRDELEKRGYDVNVTFTVFDEYGKDFMKSQQLHPDSFIQVVMQWAYYQMHQKIAPTYETALMRQFYNGRTETLRSCTERVHEFLQAVASASTTDAQLVKAFRAAVKDHKRQMDDARKGNGIDRHLFGLWCAAYENKLDIPALYDDPLYAKSGGGGNFVLSTSTLGFTANVGYVSPMVFDGYGVFYSITSGAIFINTTAYRDSIATSARKFNDYFKQTFRRIQELLEQQGSESKL</sequence>
<dbReference type="Gene3D" id="3.30.559.10">
    <property type="entry name" value="Chloramphenicol acetyltransferase-like domain"/>
    <property type="match status" value="1"/>
</dbReference>
<protein>
    <submittedName>
        <fullName evidence="6">CG12428</fullName>
    </submittedName>
</protein>
<comment type="similarity">
    <text evidence="1">Belongs to the carnitine/choline acetyltransferase family.</text>
</comment>
<dbReference type="PROSITE" id="PS00439">
    <property type="entry name" value="ACYLTRANSF_C_1"/>
    <property type="match status" value="1"/>
</dbReference>
<evidence type="ECO:0000256" key="2">
    <source>
        <dbReference type="ARBA" id="ARBA00022679"/>
    </source>
</evidence>
<reference evidence="6 7" key="1">
    <citation type="submission" date="2015-08" db="EMBL/GenBank/DDBJ databases">
        <title>Ancestral chromatin configuration constrains chromatin evolution on differentiating sex chromosomes in Drosophila.</title>
        <authorList>
            <person name="Zhou Q."/>
            <person name="Bachtrog D."/>
        </authorList>
    </citation>
    <scope>NUCLEOTIDE SEQUENCE [LARGE SCALE GENOMIC DNA]</scope>
    <source>
        <tissue evidence="6">Whole larvae</tissue>
    </source>
</reference>
<dbReference type="PANTHER" id="PTHR22589:SF67">
    <property type="entry name" value="PEROXISOMAL CARNITINE O-OCTANOYLTRANSFERASE"/>
    <property type="match status" value="1"/>
</dbReference>
<feature type="active site" description="Proton acceptor" evidence="4">
    <location>
        <position position="329"/>
    </location>
</feature>
<dbReference type="InterPro" id="IPR000542">
    <property type="entry name" value="Carn_acyl_trans"/>
</dbReference>
<dbReference type="Pfam" id="PF00755">
    <property type="entry name" value="Carn_acyltransf"/>
    <property type="match status" value="1"/>
</dbReference>
<dbReference type="PANTHER" id="PTHR22589">
    <property type="entry name" value="CARNITINE O-ACYLTRANSFERASE"/>
    <property type="match status" value="1"/>
</dbReference>
<dbReference type="EMBL" id="CP012526">
    <property type="protein sequence ID" value="ALC47477.1"/>
    <property type="molecule type" value="Genomic_DNA"/>
</dbReference>
<keyword evidence="2" id="KW-0808">Transferase</keyword>
<name>A0A0M4EP27_DROBS</name>
<dbReference type="AlphaFoldDB" id="A0A0M4EP27"/>
<dbReference type="InterPro" id="IPR023213">
    <property type="entry name" value="CAT-like_dom_sf"/>
</dbReference>
<dbReference type="InterPro" id="IPR039551">
    <property type="entry name" value="Cho/carn_acyl_trans"/>
</dbReference>